<dbReference type="Proteomes" id="UP001432322">
    <property type="component" value="Unassembled WGS sequence"/>
</dbReference>
<reference evidence="1" key="1">
    <citation type="submission" date="2023-10" db="EMBL/GenBank/DDBJ databases">
        <title>Genome assembly of Pristionchus species.</title>
        <authorList>
            <person name="Yoshida K."/>
            <person name="Sommer R.J."/>
        </authorList>
    </citation>
    <scope>NUCLEOTIDE SEQUENCE</scope>
    <source>
        <strain evidence="1">RS5133</strain>
    </source>
</reference>
<keyword evidence="2" id="KW-1185">Reference proteome</keyword>
<dbReference type="EMBL" id="BTSY01000005">
    <property type="protein sequence ID" value="GMT30695.1"/>
    <property type="molecule type" value="Genomic_DNA"/>
</dbReference>
<evidence type="ECO:0000313" key="2">
    <source>
        <dbReference type="Proteomes" id="UP001432322"/>
    </source>
</evidence>
<proteinExistence type="predicted"/>
<evidence type="ECO:0000313" key="1">
    <source>
        <dbReference type="EMBL" id="GMT30695.1"/>
    </source>
</evidence>
<evidence type="ECO:0008006" key="3">
    <source>
        <dbReference type="Google" id="ProtNLM"/>
    </source>
</evidence>
<sequence>MSISTLGSNQILSESSRSCLCSRRISSCCFLSAFMKMGMSGAKSMRSGAGETPVSITVSAGTVCNRRWSVVNASDWGRSMRRAERTVQRGR</sequence>
<gene>
    <name evidence="1" type="ORF">PFISCL1PPCAC_21992</name>
</gene>
<dbReference type="AlphaFoldDB" id="A0AAV5WG98"/>
<comment type="caution">
    <text evidence="1">The sequence shown here is derived from an EMBL/GenBank/DDBJ whole genome shotgun (WGS) entry which is preliminary data.</text>
</comment>
<accession>A0AAV5WG98</accession>
<organism evidence="1 2">
    <name type="scientific">Pristionchus fissidentatus</name>
    <dbReference type="NCBI Taxonomy" id="1538716"/>
    <lineage>
        <taxon>Eukaryota</taxon>
        <taxon>Metazoa</taxon>
        <taxon>Ecdysozoa</taxon>
        <taxon>Nematoda</taxon>
        <taxon>Chromadorea</taxon>
        <taxon>Rhabditida</taxon>
        <taxon>Rhabditina</taxon>
        <taxon>Diplogasteromorpha</taxon>
        <taxon>Diplogasteroidea</taxon>
        <taxon>Neodiplogasteridae</taxon>
        <taxon>Pristionchus</taxon>
    </lineage>
</organism>
<name>A0AAV5WG98_9BILA</name>
<protein>
    <recommendedName>
        <fullName evidence="3">Ribosomal protein</fullName>
    </recommendedName>
</protein>